<comment type="similarity">
    <text evidence="2 10">Belongs to the TRAFAC class TrmE-Era-EngA-EngB-Septin-like GTPase superfamily. EngB GTPase family.</text>
</comment>
<comment type="caution">
    <text evidence="12">The sequence shown here is derived from an EMBL/GenBank/DDBJ whole genome shotgun (WGS) entry which is preliminary data.</text>
</comment>
<dbReference type="PROSITE" id="PS51706">
    <property type="entry name" value="G_ENGB"/>
    <property type="match status" value="1"/>
</dbReference>
<keyword evidence="9 10" id="KW-0131">Cell cycle</keyword>
<keyword evidence="7 10" id="KW-0342">GTP-binding</keyword>
<dbReference type="InterPro" id="IPR030393">
    <property type="entry name" value="G_ENGB_dom"/>
</dbReference>
<evidence type="ECO:0000256" key="4">
    <source>
        <dbReference type="ARBA" id="ARBA00022723"/>
    </source>
</evidence>
<protein>
    <recommendedName>
        <fullName evidence="10">Probable GTP-binding protein EngB</fullName>
    </recommendedName>
</protein>
<dbReference type="RefSeq" id="WP_299584940.1">
    <property type="nucleotide sequence ID" value="NZ_JBGMEL010000002.1"/>
</dbReference>
<keyword evidence="5 10" id="KW-0547">Nucleotide-binding</keyword>
<accession>A0ABV4NJG2</accession>
<evidence type="ECO:0000256" key="2">
    <source>
        <dbReference type="ARBA" id="ARBA00009638"/>
    </source>
</evidence>
<dbReference type="HAMAP" id="MF_00321">
    <property type="entry name" value="GTPase_EngB"/>
    <property type="match status" value="1"/>
</dbReference>
<organism evidence="12 13">
    <name type="scientific">Microbulbifer echini</name>
    <dbReference type="NCBI Taxonomy" id="1529067"/>
    <lineage>
        <taxon>Bacteria</taxon>
        <taxon>Pseudomonadati</taxon>
        <taxon>Pseudomonadota</taxon>
        <taxon>Gammaproteobacteria</taxon>
        <taxon>Cellvibrionales</taxon>
        <taxon>Microbulbiferaceae</taxon>
        <taxon>Microbulbifer</taxon>
    </lineage>
</organism>
<dbReference type="CDD" id="cd01876">
    <property type="entry name" value="YihA_EngB"/>
    <property type="match status" value="1"/>
</dbReference>
<evidence type="ECO:0000256" key="3">
    <source>
        <dbReference type="ARBA" id="ARBA00022618"/>
    </source>
</evidence>
<dbReference type="Proteomes" id="UP001569414">
    <property type="component" value="Unassembled WGS sequence"/>
</dbReference>
<dbReference type="NCBIfam" id="TIGR03598">
    <property type="entry name" value="GTPase_YsxC"/>
    <property type="match status" value="1"/>
</dbReference>
<dbReference type="Pfam" id="PF01926">
    <property type="entry name" value="MMR_HSR1"/>
    <property type="match status" value="1"/>
</dbReference>
<dbReference type="InterPro" id="IPR027417">
    <property type="entry name" value="P-loop_NTPase"/>
</dbReference>
<dbReference type="InterPro" id="IPR006073">
    <property type="entry name" value="GTP-bd"/>
</dbReference>
<dbReference type="Gene3D" id="3.40.50.300">
    <property type="entry name" value="P-loop containing nucleotide triphosphate hydrolases"/>
    <property type="match status" value="1"/>
</dbReference>
<proteinExistence type="inferred from homology"/>
<evidence type="ECO:0000256" key="1">
    <source>
        <dbReference type="ARBA" id="ARBA00001946"/>
    </source>
</evidence>
<evidence type="ECO:0000256" key="6">
    <source>
        <dbReference type="ARBA" id="ARBA00022842"/>
    </source>
</evidence>
<comment type="function">
    <text evidence="10">Necessary for normal cell division and for the maintenance of normal septation.</text>
</comment>
<sequence length="222" mass="24741">MSITEFEAQPQKLDYRAIQFLISAPTLAECPEDIGAEVAFAGRSNAGKSSAINALTSNNKLARTSKTPGRTQLINFFSLSEQQRLVDLPGYGYAKVARAMKDEWQRHLAEYLEQRTCLRGLVLLMDIRQPLKEFDLHMLTWAVEAGLPVHILLTKADKMKNGPANNILFAVEKALKEKGLNRGVTLQTFSSTKKTGLDKLERKLNAWLAPRAESAEPTGELR</sequence>
<keyword evidence="3 10" id="KW-0132">Cell division</keyword>
<comment type="cofactor">
    <cofactor evidence="1">
        <name>Mg(2+)</name>
        <dbReference type="ChEBI" id="CHEBI:18420"/>
    </cofactor>
</comment>
<dbReference type="InterPro" id="IPR019987">
    <property type="entry name" value="GTP-bd_ribosome_bio_YsxC"/>
</dbReference>
<keyword evidence="4" id="KW-0479">Metal-binding</keyword>
<evidence type="ECO:0000256" key="9">
    <source>
        <dbReference type="ARBA" id="ARBA00023306"/>
    </source>
</evidence>
<feature type="domain" description="EngB-type G" evidence="11">
    <location>
        <begin position="34"/>
        <end position="210"/>
    </location>
</feature>
<evidence type="ECO:0000313" key="13">
    <source>
        <dbReference type="Proteomes" id="UP001569414"/>
    </source>
</evidence>
<dbReference type="EMBL" id="JBGMEL010000002">
    <property type="protein sequence ID" value="MFA0789415.1"/>
    <property type="molecule type" value="Genomic_DNA"/>
</dbReference>
<dbReference type="SUPFAM" id="SSF52540">
    <property type="entry name" value="P-loop containing nucleoside triphosphate hydrolases"/>
    <property type="match status" value="1"/>
</dbReference>
<evidence type="ECO:0000256" key="10">
    <source>
        <dbReference type="HAMAP-Rule" id="MF_00321"/>
    </source>
</evidence>
<evidence type="ECO:0000259" key="11">
    <source>
        <dbReference type="PROSITE" id="PS51706"/>
    </source>
</evidence>
<evidence type="ECO:0000256" key="5">
    <source>
        <dbReference type="ARBA" id="ARBA00022741"/>
    </source>
</evidence>
<evidence type="ECO:0000256" key="7">
    <source>
        <dbReference type="ARBA" id="ARBA00023134"/>
    </source>
</evidence>
<gene>
    <name evidence="12" type="primary">yihA</name>
    <name evidence="10" type="synonym">engB</name>
    <name evidence="12" type="ORF">ACCI51_02585</name>
</gene>
<evidence type="ECO:0000256" key="8">
    <source>
        <dbReference type="ARBA" id="ARBA00023210"/>
    </source>
</evidence>
<keyword evidence="13" id="KW-1185">Reference proteome</keyword>
<reference evidence="12 13" key="1">
    <citation type="submission" date="2024-08" db="EMBL/GenBank/DDBJ databases">
        <authorList>
            <person name="Ishaq N."/>
        </authorList>
    </citation>
    <scope>NUCLEOTIDE SEQUENCE [LARGE SCALE GENOMIC DNA]</scope>
    <source>
        <strain evidence="12 13">JCM 30400</strain>
    </source>
</reference>
<dbReference type="PANTHER" id="PTHR11649:SF13">
    <property type="entry name" value="ENGB-TYPE G DOMAIN-CONTAINING PROTEIN"/>
    <property type="match status" value="1"/>
</dbReference>
<evidence type="ECO:0000313" key="12">
    <source>
        <dbReference type="EMBL" id="MFA0789415.1"/>
    </source>
</evidence>
<keyword evidence="8 10" id="KW-0717">Septation</keyword>
<dbReference type="PANTHER" id="PTHR11649">
    <property type="entry name" value="MSS1/TRME-RELATED GTP-BINDING PROTEIN"/>
    <property type="match status" value="1"/>
</dbReference>
<keyword evidence="6" id="KW-0460">Magnesium</keyword>
<name>A0ABV4NJG2_9GAMM</name>